<dbReference type="PANTHER" id="PTHR43021:SF2">
    <property type="entry name" value="CATION_H+ EXCHANGER DOMAIN-CONTAINING PROTEIN"/>
    <property type="match status" value="1"/>
</dbReference>
<evidence type="ECO:0000256" key="3">
    <source>
        <dbReference type="ARBA" id="ARBA00022989"/>
    </source>
</evidence>
<feature type="transmembrane region" description="Helical" evidence="5">
    <location>
        <begin position="97"/>
        <end position="119"/>
    </location>
</feature>
<dbReference type="InterPro" id="IPR038770">
    <property type="entry name" value="Na+/solute_symporter_sf"/>
</dbReference>
<comment type="subcellular location">
    <subcellularLocation>
        <location evidence="1">Membrane</location>
        <topology evidence="1">Multi-pass membrane protein</topology>
    </subcellularLocation>
</comment>
<accession>A0ABW4KWH0</accession>
<feature type="transmembrane region" description="Helical" evidence="5">
    <location>
        <begin position="159"/>
        <end position="184"/>
    </location>
</feature>
<feature type="transmembrane region" description="Helical" evidence="5">
    <location>
        <begin position="44"/>
        <end position="62"/>
    </location>
</feature>
<feature type="transmembrane region" description="Helical" evidence="5">
    <location>
        <begin position="370"/>
        <end position="393"/>
    </location>
</feature>
<name>A0ABW4KWH0_9BURK</name>
<dbReference type="RefSeq" id="WP_147915102.1">
    <property type="nucleotide sequence ID" value="NZ_JBHUEJ010000043.1"/>
</dbReference>
<feature type="transmembrane region" description="Helical" evidence="5">
    <location>
        <begin position="338"/>
        <end position="358"/>
    </location>
</feature>
<evidence type="ECO:0000256" key="5">
    <source>
        <dbReference type="SAM" id="Phobius"/>
    </source>
</evidence>
<evidence type="ECO:0000259" key="6">
    <source>
        <dbReference type="Pfam" id="PF00999"/>
    </source>
</evidence>
<keyword evidence="3 5" id="KW-1133">Transmembrane helix</keyword>
<keyword evidence="8" id="KW-1185">Reference proteome</keyword>
<keyword evidence="4 5" id="KW-0472">Membrane</keyword>
<comment type="caution">
    <text evidence="7">The sequence shown here is derived from an EMBL/GenBank/DDBJ whole genome shotgun (WGS) entry which is preliminary data.</text>
</comment>
<evidence type="ECO:0000256" key="2">
    <source>
        <dbReference type="ARBA" id="ARBA00022692"/>
    </source>
</evidence>
<feature type="transmembrane region" description="Helical" evidence="5">
    <location>
        <begin position="196"/>
        <end position="215"/>
    </location>
</feature>
<feature type="transmembrane region" description="Helical" evidence="5">
    <location>
        <begin position="126"/>
        <end position="147"/>
    </location>
</feature>
<evidence type="ECO:0000256" key="1">
    <source>
        <dbReference type="ARBA" id="ARBA00004141"/>
    </source>
</evidence>
<reference evidence="8" key="1">
    <citation type="journal article" date="2019" name="Int. J. Syst. Evol. Microbiol.">
        <title>The Global Catalogue of Microorganisms (GCM) 10K type strain sequencing project: providing services to taxonomists for standard genome sequencing and annotation.</title>
        <authorList>
            <consortium name="The Broad Institute Genomics Platform"/>
            <consortium name="The Broad Institute Genome Sequencing Center for Infectious Disease"/>
            <person name="Wu L."/>
            <person name="Ma J."/>
        </authorList>
    </citation>
    <scope>NUCLEOTIDE SEQUENCE [LARGE SCALE GENOMIC DNA]</scope>
    <source>
        <strain evidence="8">LMG 29247</strain>
    </source>
</reference>
<evidence type="ECO:0000256" key="4">
    <source>
        <dbReference type="ARBA" id="ARBA00023136"/>
    </source>
</evidence>
<dbReference type="Proteomes" id="UP001597304">
    <property type="component" value="Unassembled WGS sequence"/>
</dbReference>
<feature type="transmembrane region" description="Helical" evidence="5">
    <location>
        <begin position="305"/>
        <end position="331"/>
    </location>
</feature>
<dbReference type="PANTHER" id="PTHR43021">
    <property type="entry name" value="NA(+)/H(+) ANTIPORTER-RELATED"/>
    <property type="match status" value="1"/>
</dbReference>
<dbReference type="InterPro" id="IPR006153">
    <property type="entry name" value="Cation/H_exchanger_TM"/>
</dbReference>
<keyword evidence="2 5" id="KW-0812">Transmembrane</keyword>
<feature type="domain" description="Cation/H+ exchanger transmembrane" evidence="6">
    <location>
        <begin position="25"/>
        <end position="384"/>
    </location>
</feature>
<proteinExistence type="predicted"/>
<dbReference type="EMBL" id="JBHUEJ010000043">
    <property type="protein sequence ID" value="MFD1712380.1"/>
    <property type="molecule type" value="Genomic_DNA"/>
</dbReference>
<feature type="transmembrane region" description="Helical" evidence="5">
    <location>
        <begin position="273"/>
        <end position="293"/>
    </location>
</feature>
<dbReference type="Gene3D" id="1.20.1530.20">
    <property type="match status" value="1"/>
</dbReference>
<organism evidence="7 8">
    <name type="scientific">Ottowia flava</name>
    <dbReference type="NCBI Taxonomy" id="2675430"/>
    <lineage>
        <taxon>Bacteria</taxon>
        <taxon>Pseudomonadati</taxon>
        <taxon>Pseudomonadota</taxon>
        <taxon>Betaproteobacteria</taxon>
        <taxon>Burkholderiales</taxon>
        <taxon>Comamonadaceae</taxon>
        <taxon>Ottowia</taxon>
    </lineage>
</organism>
<gene>
    <name evidence="7" type="ORF">ACFSF0_17415</name>
</gene>
<dbReference type="Pfam" id="PF00999">
    <property type="entry name" value="Na_H_Exchanger"/>
    <property type="match status" value="1"/>
</dbReference>
<feature type="transmembrane region" description="Helical" evidence="5">
    <location>
        <begin position="235"/>
        <end position="261"/>
    </location>
</feature>
<evidence type="ECO:0000313" key="7">
    <source>
        <dbReference type="EMBL" id="MFD1712380.1"/>
    </source>
</evidence>
<protein>
    <submittedName>
        <fullName evidence="7">Cation:proton antiporter</fullName>
    </submittedName>
</protein>
<sequence length="408" mass="42388">MNEFMDFLTHLGRDNLVLTFGLLLVLGALGGVLAARIRWLPTITGYMAIGLVMGPSGLALLNEGALAQTKVLVDVALGLILFKLGAALHPVKAWRTPGLVMTGVAESLLTALVIGMLLWWLSGSTLVALLGGAVAVSSSPAVLIHVAHELDAEGPTLDAAEMLVAINNVASFLFFTLALPIALVGQGETVWKAIELPLLSMVGAAAASLVIALIITRVSRATLAHEEHLRFPLVVGGVLLVLGLSQALNVSALFGALSLGIATRWLERRRSSLSAIEFGGGGDVFFITLFVVAGARLHLHDLVQYWPVALAFVGARTAAKVLTVTSLGTLFGYPPKKAFATGLLLVPMAGLAIGLLQTTSTLTPELGTKVSAIVLAAIAVFETIGPPVAAWAIKFVGEQGSAKSSPNP</sequence>
<evidence type="ECO:0000313" key="8">
    <source>
        <dbReference type="Proteomes" id="UP001597304"/>
    </source>
</evidence>